<evidence type="ECO:0000313" key="1">
    <source>
        <dbReference type="EMBL" id="OSY43416.1"/>
    </source>
</evidence>
<dbReference type="RefSeq" id="WP_425282124.1">
    <property type="nucleotide sequence ID" value="NZ_BAABSS010000022.1"/>
</dbReference>
<accession>A0ABX3XTU0</accession>
<comment type="caution">
    <text evidence="1">The sequence shown here is derived from an EMBL/GenBank/DDBJ whole genome shotgun (WGS) entry which is preliminary data.</text>
</comment>
<dbReference type="GeneID" id="90924048"/>
<name>A0ABX3XTU0_STRPT</name>
<proteinExistence type="predicted"/>
<evidence type="ECO:0008006" key="3">
    <source>
        <dbReference type="Google" id="ProtNLM"/>
    </source>
</evidence>
<protein>
    <recommendedName>
        <fullName evidence="3">Molecular chaperone DnaJ</fullName>
    </recommendedName>
</protein>
<evidence type="ECO:0000313" key="2">
    <source>
        <dbReference type="Proteomes" id="UP000194225"/>
    </source>
</evidence>
<sequence length="61" mass="6544">MMPEGATRTRRCRDCDGFPIVAITTGRTTTDGSRHTATVACRTCDGTGTVHPAHARQVSRV</sequence>
<dbReference type="EMBL" id="MIGA01000032">
    <property type="protein sequence ID" value="OSY43416.1"/>
    <property type="molecule type" value="Genomic_DNA"/>
</dbReference>
<reference evidence="1 2" key="1">
    <citation type="submission" date="2016-09" db="EMBL/GenBank/DDBJ databases">
        <title>Streptomyces platensis DSM40041, a candidate organism with high potential of specific P450 cytochromes.</title>
        <authorList>
            <person name="Grumaz C."/>
            <person name="Vainshtein Y."/>
            <person name="Kirstahler P."/>
            <person name="Sohn K."/>
        </authorList>
    </citation>
    <scope>NUCLEOTIDE SEQUENCE [LARGE SCALE GENOMIC DNA]</scope>
    <source>
        <strain evidence="1 2">DSM 40041</strain>
    </source>
</reference>
<dbReference type="Proteomes" id="UP000194225">
    <property type="component" value="Unassembled WGS sequence"/>
</dbReference>
<keyword evidence="2" id="KW-1185">Reference proteome</keyword>
<organism evidence="1 2">
    <name type="scientific">Streptomyces platensis</name>
    <dbReference type="NCBI Taxonomy" id="58346"/>
    <lineage>
        <taxon>Bacteria</taxon>
        <taxon>Bacillati</taxon>
        <taxon>Actinomycetota</taxon>
        <taxon>Actinomycetes</taxon>
        <taxon>Kitasatosporales</taxon>
        <taxon>Streptomycetaceae</taxon>
        <taxon>Streptomyces</taxon>
    </lineage>
</organism>
<gene>
    <name evidence="1" type="ORF">BG653_04560</name>
</gene>